<dbReference type="CDD" id="cd06974">
    <property type="entry name" value="TerD_like"/>
    <property type="match status" value="1"/>
</dbReference>
<dbReference type="InterPro" id="IPR002035">
    <property type="entry name" value="VWF_A"/>
</dbReference>
<dbReference type="PANTHER" id="PTHR32097:SF3">
    <property type="entry name" value="TELLURITE RESISTANCE PROTEIN"/>
    <property type="match status" value="1"/>
</dbReference>
<dbReference type="PROSITE" id="PS50234">
    <property type="entry name" value="VWFA"/>
    <property type="match status" value="1"/>
</dbReference>
<reference evidence="4" key="1">
    <citation type="journal article" date="2019" name="Int. J. Syst. Evol. Microbiol.">
        <title>The Global Catalogue of Microorganisms (GCM) 10K type strain sequencing project: providing services to taxonomists for standard genome sequencing and annotation.</title>
        <authorList>
            <consortium name="The Broad Institute Genomics Platform"/>
            <consortium name="The Broad Institute Genome Sequencing Center for Infectious Disease"/>
            <person name="Wu L."/>
            <person name="Ma J."/>
        </authorList>
    </citation>
    <scope>NUCLEOTIDE SEQUENCE [LARGE SCALE GENOMIC DNA]</scope>
    <source>
        <strain evidence="4">CGMCC 4.1641</strain>
    </source>
</reference>
<gene>
    <name evidence="3" type="ORF">ACFO1S_27825</name>
</gene>
<accession>A0ABV8SLA9</accession>
<sequence>MSNTNHLITGSNSPLPGNNIAEIIVEWTSSPAELDVSCFMVNDQGKVPSDQYFIFYNQAVDPAQNVRFEPQTDRSVKFTINLNGLMSSPIHKCVFAATLDGPGTFSEVQGCKIAAKSGDTEILYECNEGKTEKTLVLVELYRHQNAFKLRAIGRGFNGGLKPLAESHGVVVEEPAEEAFPEVAASASASSPPPSSVQDSNAGETQVNLTKIDLLKKKVKVSLEKKRMDTIKARVAVVFDASGSMANIYLKGTVQRAFEKVLAIAACMDDDGVMDVWFFASKSKRTRSVTEHEYENYVKNTYSGPKMFGGLGIGNNEPLVMEDIIKKYTKEEPRDDLPTYILFFSDGGIYETKKISKLLIESSKSNLFWQFVGLGNANFGVLEELDDLQGRFIDNADFFALSDIDRVSDEELYDRIFNEFPGWHRLAKEKGILR</sequence>
<dbReference type="PANTHER" id="PTHR32097">
    <property type="entry name" value="CAMP-BINDING PROTEIN 1-RELATED"/>
    <property type="match status" value="1"/>
</dbReference>
<evidence type="ECO:0000313" key="4">
    <source>
        <dbReference type="Proteomes" id="UP001595755"/>
    </source>
</evidence>
<dbReference type="Gene3D" id="2.60.60.30">
    <property type="entry name" value="sav2460 like domains"/>
    <property type="match status" value="1"/>
</dbReference>
<name>A0ABV8SLA9_9BACL</name>
<evidence type="ECO:0000259" key="2">
    <source>
        <dbReference type="PROSITE" id="PS50234"/>
    </source>
</evidence>
<comment type="caution">
    <text evidence="3">The sequence shown here is derived from an EMBL/GenBank/DDBJ whole genome shotgun (WGS) entry which is preliminary data.</text>
</comment>
<protein>
    <submittedName>
        <fullName evidence="3">VWA domain-containing protein</fullName>
    </submittedName>
</protein>
<dbReference type="SUPFAM" id="SSF53300">
    <property type="entry name" value="vWA-like"/>
    <property type="match status" value="1"/>
</dbReference>
<dbReference type="InterPro" id="IPR036465">
    <property type="entry name" value="vWFA_dom_sf"/>
</dbReference>
<organism evidence="3 4">
    <name type="scientific">Cohnella boryungensis</name>
    <dbReference type="NCBI Taxonomy" id="768479"/>
    <lineage>
        <taxon>Bacteria</taxon>
        <taxon>Bacillati</taxon>
        <taxon>Bacillota</taxon>
        <taxon>Bacilli</taxon>
        <taxon>Bacillales</taxon>
        <taxon>Paenibacillaceae</taxon>
        <taxon>Cohnella</taxon>
    </lineage>
</organism>
<dbReference type="InterPro" id="IPR019303">
    <property type="entry name" value="vWA_TerF_C"/>
</dbReference>
<evidence type="ECO:0000313" key="3">
    <source>
        <dbReference type="EMBL" id="MFC4307239.1"/>
    </source>
</evidence>
<evidence type="ECO:0000256" key="1">
    <source>
        <dbReference type="SAM" id="MobiDB-lite"/>
    </source>
</evidence>
<proteinExistence type="predicted"/>
<dbReference type="InterPro" id="IPR003325">
    <property type="entry name" value="TerD"/>
</dbReference>
<dbReference type="RefSeq" id="WP_204602980.1">
    <property type="nucleotide sequence ID" value="NZ_JBHSED010000074.1"/>
</dbReference>
<keyword evidence="4" id="KW-1185">Reference proteome</keyword>
<dbReference type="EMBL" id="JBHSED010000074">
    <property type="protein sequence ID" value="MFC4307239.1"/>
    <property type="molecule type" value="Genomic_DNA"/>
</dbReference>
<dbReference type="Pfam" id="PF02342">
    <property type="entry name" value="TerD"/>
    <property type="match status" value="1"/>
</dbReference>
<dbReference type="Proteomes" id="UP001595755">
    <property type="component" value="Unassembled WGS sequence"/>
</dbReference>
<feature type="region of interest" description="Disordered" evidence="1">
    <location>
        <begin position="181"/>
        <end position="203"/>
    </location>
</feature>
<dbReference type="Pfam" id="PF10138">
    <property type="entry name" value="vWA-TerF-like"/>
    <property type="match status" value="1"/>
</dbReference>
<feature type="domain" description="VWFA" evidence="2">
    <location>
        <begin position="233"/>
        <end position="415"/>
    </location>
</feature>
<dbReference type="InterPro" id="IPR051324">
    <property type="entry name" value="Stress/Tellurium_Resist"/>
</dbReference>